<evidence type="ECO:0000313" key="6">
    <source>
        <dbReference type="EMBL" id="KAK9792267.1"/>
    </source>
</evidence>
<keyword evidence="1" id="KW-0479">Metal-binding</keyword>
<evidence type="ECO:0000256" key="1">
    <source>
        <dbReference type="ARBA" id="ARBA00022723"/>
    </source>
</evidence>
<keyword evidence="7" id="KW-1185">Reference proteome</keyword>
<accession>A0AAW1NMU0</accession>
<keyword evidence="2 4" id="KW-0863">Zinc-finger</keyword>
<dbReference type="Pfam" id="PF01753">
    <property type="entry name" value="zf-MYND"/>
    <property type="match status" value="1"/>
</dbReference>
<comment type="caution">
    <text evidence="6">The sequence shown here is derived from an EMBL/GenBank/DDBJ whole genome shotgun (WGS) entry which is preliminary data.</text>
</comment>
<dbReference type="Gene3D" id="6.10.140.2220">
    <property type="match status" value="1"/>
</dbReference>
<evidence type="ECO:0000313" key="7">
    <source>
        <dbReference type="Proteomes" id="UP001465755"/>
    </source>
</evidence>
<reference evidence="6 7" key="1">
    <citation type="journal article" date="2024" name="Nat. Commun.">
        <title>Phylogenomics reveals the evolutionary origins of lichenization in chlorophyte algae.</title>
        <authorList>
            <person name="Puginier C."/>
            <person name="Libourel C."/>
            <person name="Otte J."/>
            <person name="Skaloud P."/>
            <person name="Haon M."/>
            <person name="Grisel S."/>
            <person name="Petersen M."/>
            <person name="Berrin J.G."/>
            <person name="Delaux P.M."/>
            <person name="Dal Grande F."/>
            <person name="Keller J."/>
        </authorList>
    </citation>
    <scope>NUCLEOTIDE SEQUENCE [LARGE SCALE GENOMIC DNA]</scope>
    <source>
        <strain evidence="6 7">SAG 2036</strain>
    </source>
</reference>
<feature type="domain" description="MYND-type" evidence="5">
    <location>
        <begin position="354"/>
        <end position="396"/>
    </location>
</feature>
<dbReference type="GO" id="GO:0008270">
    <property type="term" value="F:zinc ion binding"/>
    <property type="evidence" value="ECO:0007669"/>
    <property type="project" value="UniProtKB-KW"/>
</dbReference>
<evidence type="ECO:0000256" key="4">
    <source>
        <dbReference type="PROSITE-ProRule" id="PRU00134"/>
    </source>
</evidence>
<dbReference type="InterPro" id="IPR002893">
    <property type="entry name" value="Znf_MYND"/>
</dbReference>
<evidence type="ECO:0000259" key="5">
    <source>
        <dbReference type="PROSITE" id="PS50865"/>
    </source>
</evidence>
<dbReference type="Proteomes" id="UP001465755">
    <property type="component" value="Unassembled WGS sequence"/>
</dbReference>
<dbReference type="EMBL" id="JALJOQ010000165">
    <property type="protein sequence ID" value="KAK9792267.1"/>
    <property type="molecule type" value="Genomic_DNA"/>
</dbReference>
<sequence>MLTIEEADRIALEVCHEPIWDVPQNGRVRLQYGTQADEKLNLQRTQRLYKRKLGVELETGHWIRVCKQVDASIKAALPCQDDASDREIFASLKQSDGFDFAYQPGGRPLQKDLWTNGEVCLAVAFRLKSKKVDFALTPDHLSRWGMSEEDAWHAAYACIDRAVAKKLYVKTGSSNSTSCQPGTFWRLPNGILCSSQLIPTDGKCSTATAIVLPRVLRKLAKFLECSIWQLVLAPAAEKYLFATRCNDQKAMNGLFTLIQDYWNLGEDPLTTTPLQLASEGQFCSFTSYIHIGQQYSLKTTFPGDKLIQVAAYALTYTQHEALTDRVHTQGKKFTTLITDESLDREAGFARPNACFCCAKQPEKGTKFQVCDACRFARYCSKVCQEADWVAMHKHFCQHYKQLKQAAS</sequence>
<dbReference type="SUPFAM" id="SSF144232">
    <property type="entry name" value="HIT/MYND zinc finger-like"/>
    <property type="match status" value="1"/>
</dbReference>
<organism evidence="6 7">
    <name type="scientific">Symbiochloris irregularis</name>
    <dbReference type="NCBI Taxonomy" id="706552"/>
    <lineage>
        <taxon>Eukaryota</taxon>
        <taxon>Viridiplantae</taxon>
        <taxon>Chlorophyta</taxon>
        <taxon>core chlorophytes</taxon>
        <taxon>Trebouxiophyceae</taxon>
        <taxon>Trebouxiales</taxon>
        <taxon>Trebouxiaceae</taxon>
        <taxon>Symbiochloris</taxon>
    </lineage>
</organism>
<protein>
    <recommendedName>
        <fullName evidence="5">MYND-type domain-containing protein</fullName>
    </recommendedName>
</protein>
<name>A0AAW1NMU0_9CHLO</name>
<evidence type="ECO:0000256" key="3">
    <source>
        <dbReference type="ARBA" id="ARBA00022833"/>
    </source>
</evidence>
<dbReference type="PROSITE" id="PS01360">
    <property type="entry name" value="ZF_MYND_1"/>
    <property type="match status" value="1"/>
</dbReference>
<proteinExistence type="predicted"/>
<dbReference type="AlphaFoldDB" id="A0AAW1NMU0"/>
<gene>
    <name evidence="6" type="ORF">WJX73_005361</name>
</gene>
<keyword evidence="3" id="KW-0862">Zinc</keyword>
<evidence type="ECO:0000256" key="2">
    <source>
        <dbReference type="ARBA" id="ARBA00022771"/>
    </source>
</evidence>
<dbReference type="PROSITE" id="PS50865">
    <property type="entry name" value="ZF_MYND_2"/>
    <property type="match status" value="1"/>
</dbReference>